<dbReference type="RefSeq" id="WP_078201822.1">
    <property type="nucleotide sequence ID" value="NZ_CP017759.1"/>
</dbReference>
<dbReference type="OrthoDB" id="8556159at2"/>
<dbReference type="Proteomes" id="UP000189627">
    <property type="component" value="Plasmid pENH92"/>
</dbReference>
<proteinExistence type="predicted"/>
<accession>A0A1U9V4X2</accession>
<keyword evidence="1" id="KW-0614">Plasmid</keyword>
<dbReference type="EMBL" id="CP017759">
    <property type="protein sequence ID" value="AQV99435.1"/>
    <property type="molecule type" value="Genomic_DNA"/>
</dbReference>
<dbReference type="KEGG" id="cuh:BJN34_36795"/>
<dbReference type="InterPro" id="IPR022280">
    <property type="entry name" value="PRTRC_protein-B"/>
</dbReference>
<reference evidence="2" key="1">
    <citation type="submission" date="2017-02" db="EMBL/GenBank/DDBJ databases">
        <title>Complete genome sequence of Cupriavidus necator strain NH9, a 3-chlorobenzoate degrader.</title>
        <authorList>
            <person name="Moriuchi R."/>
            <person name="Dohra H."/>
            <person name="Ogawa N."/>
        </authorList>
    </citation>
    <scope>NUCLEOTIDE SEQUENCE [LARGE SCALE GENOMIC DNA]</scope>
    <source>
        <strain evidence="2">NH9</strain>
        <plasmid evidence="2">penh92</plasmid>
    </source>
</reference>
<evidence type="ECO:0008006" key="3">
    <source>
        <dbReference type="Google" id="ProtNLM"/>
    </source>
</evidence>
<protein>
    <recommendedName>
        <fullName evidence="3">PRTRC system protein B</fullName>
    </recommendedName>
</protein>
<dbReference type="Pfam" id="PF14460">
    <property type="entry name" value="Prok-E2_D"/>
    <property type="match status" value="1"/>
</dbReference>
<organism evidence="1 2">
    <name type="scientific">Cupriavidus necator</name>
    <name type="common">Alcaligenes eutrophus</name>
    <name type="synonym">Ralstonia eutropha</name>
    <dbReference type="NCBI Taxonomy" id="106590"/>
    <lineage>
        <taxon>Bacteria</taxon>
        <taxon>Pseudomonadati</taxon>
        <taxon>Pseudomonadota</taxon>
        <taxon>Betaproteobacteria</taxon>
        <taxon>Burkholderiales</taxon>
        <taxon>Burkholderiaceae</taxon>
        <taxon>Cupriavidus</taxon>
    </lineage>
</organism>
<gene>
    <name evidence="1" type="ORF">BJN34_36795</name>
</gene>
<dbReference type="InterPro" id="IPR032787">
    <property type="entry name" value="Prok-E2_D"/>
</dbReference>
<name>A0A1U9V4X2_CUPNE</name>
<geneLocation type="plasmid" evidence="2">
    <name>penh92</name>
</geneLocation>
<evidence type="ECO:0000313" key="1">
    <source>
        <dbReference type="EMBL" id="AQV99435.1"/>
    </source>
</evidence>
<dbReference type="NCBIfam" id="TIGR03737">
    <property type="entry name" value="PRTRC_B"/>
    <property type="match status" value="1"/>
</dbReference>
<sequence>MAEILTASRSHDVALQGAILLYGRSIGDFSYATAHRIEPDGNTGRPVIGAGTPFNRLALIHAVRQVAEASLPKGEFLTPNVLSISPAAVTWWCPADRRRVFFNCKELGERSAVVPHPALVFQASHTGFRVFALPGEERPVPATVLYEPPYFNTWDNGKICIGSAHVPKLIDVASVAGWESGFFNSAFTHPNHGGQRVKYKRGAYAFWKDMLDRKFPNYPSQVLIPMKRTLADLIAGKLDN</sequence>
<evidence type="ECO:0000313" key="2">
    <source>
        <dbReference type="Proteomes" id="UP000189627"/>
    </source>
</evidence>
<dbReference type="AlphaFoldDB" id="A0A1U9V4X2"/>